<dbReference type="EMBL" id="LT629765">
    <property type="protein sequence ID" value="SDR79811.1"/>
    <property type="molecule type" value="Genomic_DNA"/>
</dbReference>
<gene>
    <name evidence="2" type="ORF">SAMN04488539_0385</name>
</gene>
<evidence type="ECO:0000313" key="3">
    <source>
        <dbReference type="Proteomes" id="UP000182237"/>
    </source>
</evidence>
<organism evidence="2 3">
    <name type="scientific">Corynebacterium timonense</name>
    <dbReference type="NCBI Taxonomy" id="441500"/>
    <lineage>
        <taxon>Bacteria</taxon>
        <taxon>Bacillati</taxon>
        <taxon>Actinomycetota</taxon>
        <taxon>Actinomycetes</taxon>
        <taxon>Mycobacteriales</taxon>
        <taxon>Corynebacteriaceae</taxon>
        <taxon>Corynebacterium</taxon>
    </lineage>
</organism>
<evidence type="ECO:0000313" key="2">
    <source>
        <dbReference type="EMBL" id="SDR79811.1"/>
    </source>
</evidence>
<sequence>MSGMQAPFPREQAPLSPAEVSEFDQLTSVFERDEEHLLNPALMLYVTR</sequence>
<dbReference type="Proteomes" id="UP000182237">
    <property type="component" value="Chromosome I"/>
</dbReference>
<reference evidence="2 3" key="1">
    <citation type="submission" date="2016-10" db="EMBL/GenBank/DDBJ databases">
        <authorList>
            <person name="de Groot N.N."/>
        </authorList>
    </citation>
    <scope>NUCLEOTIDE SEQUENCE [LARGE SCALE GENOMIC DNA]</scope>
    <source>
        <strain evidence="2 3">DSM 45434</strain>
    </source>
</reference>
<evidence type="ECO:0000256" key="1">
    <source>
        <dbReference type="SAM" id="MobiDB-lite"/>
    </source>
</evidence>
<name>A0A1H1LZ75_9CORY</name>
<dbReference type="STRING" id="1203190.GCA_000312345_00387"/>
<feature type="region of interest" description="Disordered" evidence="1">
    <location>
        <begin position="1"/>
        <end position="20"/>
    </location>
</feature>
<accession>A0A1H1LZ75</accession>
<dbReference type="AlphaFoldDB" id="A0A1H1LZ75"/>
<proteinExistence type="predicted"/>
<protein>
    <submittedName>
        <fullName evidence="2">Uncharacterized protein</fullName>
    </submittedName>
</protein>
<keyword evidence="3" id="KW-1185">Reference proteome</keyword>